<keyword evidence="3" id="KW-1185">Reference proteome</keyword>
<accession>A0ABQ1JPP8</accession>
<gene>
    <name evidence="2" type="ORF">GCM10011503_21410</name>
</gene>
<dbReference type="RefSeq" id="WP_084392127.1">
    <property type="nucleotide sequence ID" value="NZ_BMKF01000002.1"/>
</dbReference>
<organism evidence="2 3">
    <name type="scientific">Henriciella pelagia</name>
    <dbReference type="NCBI Taxonomy" id="1977912"/>
    <lineage>
        <taxon>Bacteria</taxon>
        <taxon>Pseudomonadati</taxon>
        <taxon>Pseudomonadota</taxon>
        <taxon>Alphaproteobacteria</taxon>
        <taxon>Hyphomonadales</taxon>
        <taxon>Hyphomonadaceae</taxon>
        <taxon>Henriciella</taxon>
    </lineage>
</organism>
<evidence type="ECO:0000256" key="1">
    <source>
        <dbReference type="SAM" id="Phobius"/>
    </source>
</evidence>
<dbReference type="Proteomes" id="UP000628854">
    <property type="component" value="Unassembled WGS sequence"/>
</dbReference>
<keyword evidence="1" id="KW-1133">Transmembrane helix</keyword>
<reference evidence="3" key="1">
    <citation type="journal article" date="2019" name="Int. J. Syst. Evol. Microbiol.">
        <title>The Global Catalogue of Microorganisms (GCM) 10K type strain sequencing project: providing services to taxonomists for standard genome sequencing and annotation.</title>
        <authorList>
            <consortium name="The Broad Institute Genomics Platform"/>
            <consortium name="The Broad Institute Genome Sequencing Center for Infectious Disease"/>
            <person name="Wu L."/>
            <person name="Ma J."/>
        </authorList>
    </citation>
    <scope>NUCLEOTIDE SEQUENCE [LARGE SCALE GENOMIC DNA]</scope>
    <source>
        <strain evidence="3">CGMCC 1.15928</strain>
    </source>
</reference>
<comment type="caution">
    <text evidence="2">The sequence shown here is derived from an EMBL/GenBank/DDBJ whole genome shotgun (WGS) entry which is preliminary data.</text>
</comment>
<dbReference type="EMBL" id="BMKF01000002">
    <property type="protein sequence ID" value="GGB72466.1"/>
    <property type="molecule type" value="Genomic_DNA"/>
</dbReference>
<name>A0ABQ1JPP8_9PROT</name>
<keyword evidence="1" id="KW-0472">Membrane</keyword>
<feature type="transmembrane region" description="Helical" evidence="1">
    <location>
        <begin position="94"/>
        <end position="111"/>
    </location>
</feature>
<evidence type="ECO:0000313" key="3">
    <source>
        <dbReference type="Proteomes" id="UP000628854"/>
    </source>
</evidence>
<keyword evidence="1" id="KW-0812">Transmembrane</keyword>
<proteinExistence type="predicted"/>
<protein>
    <submittedName>
        <fullName evidence="2">Uncharacterized protein</fullName>
    </submittedName>
</protein>
<evidence type="ECO:0000313" key="2">
    <source>
        <dbReference type="EMBL" id="GGB72466.1"/>
    </source>
</evidence>
<sequence length="115" mass="12255">MTQHDLLYFVAGLFMVFAFGLCVQMRMLAGVALKRAAKAKFDGLDERSARIGVVQAVNGGTALETAGIEGEVAQHLAGEYPQAISHIRFARKGTMLFAVLLIAVIAAWRFTGGAG</sequence>
<feature type="transmembrane region" description="Helical" evidence="1">
    <location>
        <begin position="6"/>
        <end position="28"/>
    </location>
</feature>